<dbReference type="InterPro" id="IPR013240">
    <property type="entry name" value="DNA-dir_RNA_pol1_su_RPA34"/>
</dbReference>
<evidence type="ECO:0000313" key="3">
    <source>
        <dbReference type="Proteomes" id="UP000053958"/>
    </source>
</evidence>
<feature type="compositionally biased region" description="Basic and acidic residues" evidence="1">
    <location>
        <begin position="251"/>
        <end position="280"/>
    </location>
</feature>
<gene>
    <name evidence="2" type="ORF">T310_3985</name>
</gene>
<keyword evidence="3" id="KW-1185">Reference proteome</keyword>
<dbReference type="OrthoDB" id="76224at2759"/>
<sequence>MGKRLSDDAMSDSGESSDSVSSSAESSPEESNGKRASETDDSSSASSASSGLESEDDSSSTTDTEDEKSDSSEKKSSSNLSFAPPKAFKPPSGFKRVKEQSPPSSSVSSLLSNLQGKQVFHVTAPAFLPLSAVREVSLAKVMRGEPVLNYKGVDYGIPTESQQEHGAQALLLYNKETGTYQSAPVRNIPSYHVQELVSLPSGSLVPPTAAQESSNAPPRQQPKHMKMRFRPVGSVYGPPETIGTSSESEAEEPKFKFPERLKNQHEERKRKNLPIEDSGKQTDMNGSARKKSKKHSSSQDLQSSQTDPVASSQATSQDAQEERSRKDSSHKHKKSHKHKDETSQERKARKEEKKKKKAEKAA</sequence>
<evidence type="ECO:0000256" key="1">
    <source>
        <dbReference type="SAM" id="MobiDB-lite"/>
    </source>
</evidence>
<reference evidence="2 3" key="1">
    <citation type="submission" date="2015-04" db="EMBL/GenBank/DDBJ databases">
        <authorList>
            <person name="Heijne W.H."/>
            <person name="Fedorova N.D."/>
            <person name="Nierman W.C."/>
            <person name="Vollebregt A.W."/>
            <person name="Zhao Z."/>
            <person name="Wu L."/>
            <person name="Kumar M."/>
            <person name="Stam H."/>
            <person name="van den Berg M.A."/>
            <person name="Pel H.J."/>
        </authorList>
    </citation>
    <scope>NUCLEOTIDE SEQUENCE [LARGE SCALE GENOMIC DNA]</scope>
    <source>
        <strain evidence="2 3">CBS 393.64</strain>
    </source>
</reference>
<dbReference type="AlphaFoldDB" id="A0A0F4YUR4"/>
<dbReference type="Proteomes" id="UP000053958">
    <property type="component" value="Unassembled WGS sequence"/>
</dbReference>
<feature type="compositionally biased region" description="Low complexity" evidence="1">
    <location>
        <begin position="42"/>
        <end position="52"/>
    </location>
</feature>
<name>A0A0F4YUR4_RASE3</name>
<organism evidence="2 3">
    <name type="scientific">Rasamsonia emersonii (strain ATCC 16479 / CBS 393.64 / IMI 116815)</name>
    <dbReference type="NCBI Taxonomy" id="1408163"/>
    <lineage>
        <taxon>Eukaryota</taxon>
        <taxon>Fungi</taxon>
        <taxon>Dikarya</taxon>
        <taxon>Ascomycota</taxon>
        <taxon>Pezizomycotina</taxon>
        <taxon>Eurotiomycetes</taxon>
        <taxon>Eurotiomycetidae</taxon>
        <taxon>Eurotiales</taxon>
        <taxon>Trichocomaceae</taxon>
        <taxon>Rasamsonia</taxon>
    </lineage>
</organism>
<feature type="region of interest" description="Disordered" evidence="1">
    <location>
        <begin position="1"/>
        <end position="109"/>
    </location>
</feature>
<protein>
    <submittedName>
        <fullName evidence="2">Uncharacterized protein</fullName>
    </submittedName>
</protein>
<dbReference type="EMBL" id="LASV01000162">
    <property type="protein sequence ID" value="KKA21974.1"/>
    <property type="molecule type" value="Genomic_DNA"/>
</dbReference>
<feature type="compositionally biased region" description="Basic residues" evidence="1">
    <location>
        <begin position="352"/>
        <end position="362"/>
    </location>
</feature>
<dbReference type="PANTHER" id="PTHR28155:SF1">
    <property type="entry name" value="DNA-DIRECTED RNA POLYMERASE I SUBUNIT RPA34.5-DOMAIN-CONTAINING PROTEIN"/>
    <property type="match status" value="1"/>
</dbReference>
<dbReference type="GeneID" id="25316334"/>
<dbReference type="InterPro" id="IPR053263">
    <property type="entry name" value="Euk_RPA34_RNAP_subunit"/>
</dbReference>
<dbReference type="PANTHER" id="PTHR28155">
    <property type="entry name" value="ACR243WP"/>
    <property type="match status" value="1"/>
</dbReference>
<proteinExistence type="predicted"/>
<dbReference type="Pfam" id="PF08208">
    <property type="entry name" value="RNA_polI_A34"/>
    <property type="match status" value="1"/>
</dbReference>
<feature type="region of interest" description="Disordered" evidence="1">
    <location>
        <begin position="202"/>
        <end position="362"/>
    </location>
</feature>
<feature type="compositionally biased region" description="Polar residues" evidence="1">
    <location>
        <begin position="306"/>
        <end position="318"/>
    </location>
</feature>
<feature type="compositionally biased region" description="Basic and acidic residues" evidence="1">
    <location>
        <begin position="338"/>
        <end position="351"/>
    </location>
</feature>
<feature type="compositionally biased region" description="Basic residues" evidence="1">
    <location>
        <begin position="328"/>
        <end position="337"/>
    </location>
</feature>
<feature type="compositionally biased region" description="Low complexity" evidence="1">
    <location>
        <begin position="11"/>
        <end position="30"/>
    </location>
</feature>
<comment type="caution">
    <text evidence="2">The sequence shown here is derived from an EMBL/GenBank/DDBJ whole genome shotgun (WGS) entry which is preliminary data.</text>
</comment>
<accession>A0A0F4YUR4</accession>
<evidence type="ECO:0000313" key="2">
    <source>
        <dbReference type="EMBL" id="KKA21974.1"/>
    </source>
</evidence>
<dbReference type="RefSeq" id="XP_013328586.1">
    <property type="nucleotide sequence ID" value="XM_013473132.1"/>
</dbReference>
<feature type="compositionally biased region" description="Acidic residues" evidence="1">
    <location>
        <begin position="53"/>
        <end position="68"/>
    </location>
</feature>
<dbReference type="GO" id="GO:0006360">
    <property type="term" value="P:transcription by RNA polymerase I"/>
    <property type="evidence" value="ECO:0007669"/>
    <property type="project" value="InterPro"/>
</dbReference>